<keyword evidence="11" id="KW-0833">Ubl conjugation pathway</keyword>
<dbReference type="InterPro" id="IPR001841">
    <property type="entry name" value="Znf_RING"/>
</dbReference>
<dbReference type="Proteomes" id="UP000324897">
    <property type="component" value="Unassembled WGS sequence"/>
</dbReference>
<evidence type="ECO:0000256" key="9">
    <source>
        <dbReference type="ARBA" id="ARBA00022737"/>
    </source>
</evidence>
<comment type="cofactor">
    <cofactor evidence="2">
        <name>Zn(2+)</name>
        <dbReference type="ChEBI" id="CHEBI:29105"/>
    </cofactor>
</comment>
<evidence type="ECO:0000259" key="15">
    <source>
        <dbReference type="PROSITE" id="PS51873"/>
    </source>
</evidence>
<dbReference type="InterPro" id="IPR017907">
    <property type="entry name" value="Znf_RING_CS"/>
</dbReference>
<evidence type="ECO:0000256" key="8">
    <source>
        <dbReference type="ARBA" id="ARBA00022723"/>
    </source>
</evidence>
<evidence type="ECO:0000313" key="17">
    <source>
        <dbReference type="Proteomes" id="UP000324897"/>
    </source>
</evidence>
<gene>
    <name evidence="16" type="ORF">EJB05_50081</name>
</gene>
<dbReference type="GO" id="GO:0016567">
    <property type="term" value="P:protein ubiquitination"/>
    <property type="evidence" value="ECO:0007669"/>
    <property type="project" value="InterPro"/>
</dbReference>
<dbReference type="EMBL" id="RWGY01000067">
    <property type="protein sequence ID" value="TVU04347.1"/>
    <property type="molecule type" value="Genomic_DNA"/>
</dbReference>
<evidence type="ECO:0000256" key="10">
    <source>
        <dbReference type="ARBA" id="ARBA00022771"/>
    </source>
</evidence>
<keyword evidence="12" id="KW-0862">Zinc</keyword>
<dbReference type="OrthoDB" id="10009520at2759"/>
<dbReference type="InterPro" id="IPR013083">
    <property type="entry name" value="Znf_RING/FYVE/PHD"/>
</dbReference>
<evidence type="ECO:0000256" key="1">
    <source>
        <dbReference type="ARBA" id="ARBA00001798"/>
    </source>
</evidence>
<evidence type="ECO:0000313" key="16">
    <source>
        <dbReference type="EMBL" id="TVU04347.1"/>
    </source>
</evidence>
<dbReference type="Pfam" id="PF22191">
    <property type="entry name" value="IBR_1"/>
    <property type="match status" value="1"/>
</dbReference>
<reference evidence="16 17" key="1">
    <citation type="journal article" date="2019" name="Sci. Rep.">
        <title>A high-quality genome of Eragrostis curvula grass provides insights into Poaceae evolution and supports new strategies to enhance forage quality.</title>
        <authorList>
            <person name="Carballo J."/>
            <person name="Santos B.A.C.M."/>
            <person name="Zappacosta D."/>
            <person name="Garbus I."/>
            <person name="Selva J.P."/>
            <person name="Gallo C.A."/>
            <person name="Diaz A."/>
            <person name="Albertini E."/>
            <person name="Caccamo M."/>
            <person name="Echenique V."/>
        </authorList>
    </citation>
    <scope>NUCLEOTIDE SEQUENCE [LARGE SCALE GENOMIC DNA]</scope>
    <source>
        <strain evidence="17">cv. Victoria</strain>
        <tissue evidence="16">Leaf</tissue>
    </source>
</reference>
<dbReference type="PROSITE" id="PS51873">
    <property type="entry name" value="TRIAD"/>
    <property type="match status" value="1"/>
</dbReference>
<dbReference type="AlphaFoldDB" id="A0A5J9SZB0"/>
<dbReference type="InterPro" id="IPR048962">
    <property type="entry name" value="ARIH1-like_UBL"/>
</dbReference>
<dbReference type="Pfam" id="PF01485">
    <property type="entry name" value="IBR"/>
    <property type="match status" value="1"/>
</dbReference>
<feature type="non-terminal residue" evidence="16">
    <location>
        <position position="1"/>
    </location>
</feature>
<comment type="pathway">
    <text evidence="4">Protein modification; protein ubiquitination.</text>
</comment>
<evidence type="ECO:0000256" key="4">
    <source>
        <dbReference type="ARBA" id="ARBA00004906"/>
    </source>
</evidence>
<sequence>LFDQTDKAEKEKKEDLVGKKEKRYTVLTEDDVRARQAKDTATVADVLSVPAGIAAVLLRHFKWRPVEVQERWFFDERRVRDAVGLPPPADGVTVPAAATNAGASGNLVCAICFERHAAARMRSAGCAHFYCRQCWRGYLRAAVEEGGERCLALRCPESSCRAPVARELVDAAAGADDRARYAAFAARSYVEESGGRIKWCPAPGCTHAVELDGGGAFAGNAAAAADVFCDCRHAFCFRCGEEAHRPVTCETVRRWLAKNASDSETANWVLANTKHCPSCRKPIEKNQGCNHMRCRCGHHFCWLCLGPAGNANHYSCEGRPQQLVKNNVVIGETDDERKRRQAKASLDRYLHHYERWAANDKSLRIALADMDELEREGLEVMAAVVGCPPTQLAFLTEAYEQVADGRRVMRWSHAYGYFLDPEGDSKKRKLYDCLMDHANLALERLHGCAELERKELCEYDGDGDDMDKRLVAYRERLANFTGVTRRYFDNLIKAFESDLPEIFAVNF</sequence>
<dbReference type="PROSITE" id="PS50089">
    <property type="entry name" value="ZF_RING_2"/>
    <property type="match status" value="1"/>
</dbReference>
<keyword evidence="7" id="KW-0808">Transferase</keyword>
<feature type="domain" description="RING-type" evidence="15">
    <location>
        <begin position="105"/>
        <end position="320"/>
    </location>
</feature>
<comment type="function">
    <text evidence="3">Might act as an E3 ubiquitin-protein ligase, or as part of E3 complex, which accepts ubiquitin from specific E2 ubiquitin-conjugating enzymes and then transfers it to substrates.</text>
</comment>
<comment type="catalytic activity">
    <reaction evidence="1">
        <text>[E2 ubiquitin-conjugating enzyme]-S-ubiquitinyl-L-cysteine + [acceptor protein]-L-lysine = [E2 ubiquitin-conjugating enzyme]-L-cysteine + [acceptor protein]-N(6)-ubiquitinyl-L-lysine.</text>
        <dbReference type="EC" id="2.3.2.31"/>
    </reaction>
</comment>
<dbReference type="InterPro" id="IPR044066">
    <property type="entry name" value="TRIAD_supradom"/>
</dbReference>
<proteinExistence type="inferred from homology"/>
<evidence type="ECO:0000256" key="3">
    <source>
        <dbReference type="ARBA" id="ARBA00003976"/>
    </source>
</evidence>
<dbReference type="EC" id="2.3.2.31" evidence="6"/>
<dbReference type="PANTHER" id="PTHR11685">
    <property type="entry name" value="RBR FAMILY RING FINGER AND IBR DOMAIN-CONTAINING"/>
    <property type="match status" value="1"/>
</dbReference>
<dbReference type="SMART" id="SM00647">
    <property type="entry name" value="IBR"/>
    <property type="match status" value="2"/>
</dbReference>
<organism evidence="16 17">
    <name type="scientific">Eragrostis curvula</name>
    <name type="common">weeping love grass</name>
    <dbReference type="NCBI Taxonomy" id="38414"/>
    <lineage>
        <taxon>Eukaryota</taxon>
        <taxon>Viridiplantae</taxon>
        <taxon>Streptophyta</taxon>
        <taxon>Embryophyta</taxon>
        <taxon>Tracheophyta</taxon>
        <taxon>Spermatophyta</taxon>
        <taxon>Magnoliopsida</taxon>
        <taxon>Liliopsida</taxon>
        <taxon>Poales</taxon>
        <taxon>Poaceae</taxon>
        <taxon>PACMAD clade</taxon>
        <taxon>Chloridoideae</taxon>
        <taxon>Eragrostideae</taxon>
        <taxon>Eragrostidinae</taxon>
        <taxon>Eragrostis</taxon>
    </lineage>
</organism>
<dbReference type="CDD" id="cd20346">
    <property type="entry name" value="BRcat_RBR_ANKIB1"/>
    <property type="match status" value="1"/>
</dbReference>
<dbReference type="InterPro" id="IPR002867">
    <property type="entry name" value="IBR_dom"/>
</dbReference>
<evidence type="ECO:0000256" key="11">
    <source>
        <dbReference type="ARBA" id="ARBA00022786"/>
    </source>
</evidence>
<dbReference type="GO" id="GO:0008270">
    <property type="term" value="F:zinc ion binding"/>
    <property type="evidence" value="ECO:0007669"/>
    <property type="project" value="UniProtKB-KW"/>
</dbReference>
<evidence type="ECO:0000259" key="14">
    <source>
        <dbReference type="PROSITE" id="PS50089"/>
    </source>
</evidence>
<dbReference type="Gene3D" id="1.20.120.1750">
    <property type="match status" value="1"/>
</dbReference>
<name>A0A5J9SZB0_9POAL</name>
<dbReference type="SUPFAM" id="SSF57850">
    <property type="entry name" value="RING/U-box"/>
    <property type="match status" value="3"/>
</dbReference>
<evidence type="ECO:0000256" key="13">
    <source>
        <dbReference type="PROSITE-ProRule" id="PRU00175"/>
    </source>
</evidence>
<accession>A0A5J9SZB0</accession>
<dbReference type="Gene3D" id="3.30.40.10">
    <property type="entry name" value="Zinc/RING finger domain, C3HC4 (zinc finger)"/>
    <property type="match status" value="1"/>
</dbReference>
<keyword evidence="9" id="KW-0677">Repeat</keyword>
<evidence type="ECO:0000256" key="12">
    <source>
        <dbReference type="ARBA" id="ARBA00022833"/>
    </source>
</evidence>
<comment type="caution">
    <text evidence="16">The sequence shown here is derived from an EMBL/GenBank/DDBJ whole genome shotgun (WGS) entry which is preliminary data.</text>
</comment>
<protein>
    <recommendedName>
        <fullName evidence="6">RBR-type E3 ubiquitin transferase</fullName>
        <ecNumber evidence="6">2.3.2.31</ecNumber>
    </recommendedName>
</protein>
<dbReference type="GO" id="GO:0061630">
    <property type="term" value="F:ubiquitin protein ligase activity"/>
    <property type="evidence" value="ECO:0007669"/>
    <property type="project" value="UniProtKB-EC"/>
</dbReference>
<keyword evidence="8" id="KW-0479">Metal-binding</keyword>
<evidence type="ECO:0000256" key="7">
    <source>
        <dbReference type="ARBA" id="ARBA00022679"/>
    </source>
</evidence>
<evidence type="ECO:0000256" key="2">
    <source>
        <dbReference type="ARBA" id="ARBA00001947"/>
    </source>
</evidence>
<comment type="similarity">
    <text evidence="5">Belongs to the RBR family. Ariadne subfamily.</text>
</comment>
<evidence type="ECO:0000256" key="6">
    <source>
        <dbReference type="ARBA" id="ARBA00012251"/>
    </source>
</evidence>
<dbReference type="FunFam" id="1.20.120.1750:FF:000027">
    <property type="entry name" value="RBR-type E3 ubiquitin transferase"/>
    <property type="match status" value="1"/>
</dbReference>
<keyword evidence="10 13" id="KW-0863">Zinc-finger</keyword>
<dbReference type="FunFam" id="3.30.40.10:FF:000019">
    <property type="entry name" value="RBR-type E3 ubiquitin transferase"/>
    <property type="match status" value="1"/>
</dbReference>
<dbReference type="InterPro" id="IPR031127">
    <property type="entry name" value="E3_UB_ligase_RBR"/>
</dbReference>
<evidence type="ECO:0000256" key="5">
    <source>
        <dbReference type="ARBA" id="ARBA00005884"/>
    </source>
</evidence>
<keyword evidence="17" id="KW-1185">Reference proteome</keyword>
<feature type="domain" description="RING-type" evidence="14">
    <location>
        <begin position="109"/>
        <end position="156"/>
    </location>
</feature>
<dbReference type="PROSITE" id="PS00518">
    <property type="entry name" value="ZF_RING_1"/>
    <property type="match status" value="1"/>
</dbReference>
<dbReference type="Pfam" id="PF21235">
    <property type="entry name" value="UBA_ARI1"/>
    <property type="match status" value="1"/>
</dbReference>